<dbReference type="Gene3D" id="3.50.50.60">
    <property type="entry name" value="FAD/NAD(P)-binding domain"/>
    <property type="match status" value="1"/>
</dbReference>
<name>A0A9W8VAC9_9HYPO</name>
<dbReference type="PANTHER" id="PTHR10961:SF26">
    <property type="entry name" value="L-SACCHAROPINE OXIDASE"/>
    <property type="match status" value="1"/>
</dbReference>
<dbReference type="AlphaFoldDB" id="A0A9W8VAC9"/>
<keyword evidence="5" id="KW-0560">Oxidoreductase</keyword>
<protein>
    <recommendedName>
        <fullName evidence="6">FAD dependent oxidoreductase domain-containing protein</fullName>
    </recommendedName>
</protein>
<dbReference type="GO" id="GO:0051698">
    <property type="term" value="F:saccharopine oxidase activity"/>
    <property type="evidence" value="ECO:0007669"/>
    <property type="project" value="TreeGrafter"/>
</dbReference>
<evidence type="ECO:0000313" key="7">
    <source>
        <dbReference type="EMBL" id="KAJ4246819.1"/>
    </source>
</evidence>
<comment type="similarity">
    <text evidence="2">Belongs to the MSOX/MTOX family.</text>
</comment>
<keyword evidence="4" id="KW-0274">FAD</keyword>
<keyword evidence="3" id="KW-0285">Flavoprotein</keyword>
<evidence type="ECO:0000256" key="5">
    <source>
        <dbReference type="ARBA" id="ARBA00023002"/>
    </source>
</evidence>
<dbReference type="InterPro" id="IPR036188">
    <property type="entry name" value="FAD/NAD-bd_sf"/>
</dbReference>
<dbReference type="InterPro" id="IPR045170">
    <property type="entry name" value="MTOX"/>
</dbReference>
<evidence type="ECO:0000256" key="3">
    <source>
        <dbReference type="ARBA" id="ARBA00022630"/>
    </source>
</evidence>
<evidence type="ECO:0000256" key="1">
    <source>
        <dbReference type="ARBA" id="ARBA00001974"/>
    </source>
</evidence>
<dbReference type="GO" id="GO:0008115">
    <property type="term" value="F:sarcosine oxidase activity"/>
    <property type="evidence" value="ECO:0007669"/>
    <property type="project" value="TreeGrafter"/>
</dbReference>
<accession>A0A9W8VAC9</accession>
<dbReference type="SUPFAM" id="SSF51905">
    <property type="entry name" value="FAD/NAD(P)-binding domain"/>
    <property type="match status" value="1"/>
</dbReference>
<comment type="caution">
    <text evidence="7">The sequence shown here is derived from an EMBL/GenBank/DDBJ whole genome shotgun (WGS) entry which is preliminary data.</text>
</comment>
<dbReference type="EMBL" id="JAOQAZ010000041">
    <property type="protein sequence ID" value="KAJ4246819.1"/>
    <property type="molecule type" value="Genomic_DNA"/>
</dbReference>
<dbReference type="Pfam" id="PF01266">
    <property type="entry name" value="DAO"/>
    <property type="match status" value="1"/>
</dbReference>
<comment type="cofactor">
    <cofactor evidence="1">
        <name>FAD</name>
        <dbReference type="ChEBI" id="CHEBI:57692"/>
    </cofactor>
</comment>
<feature type="domain" description="FAD dependent oxidoreductase" evidence="6">
    <location>
        <begin position="10"/>
        <end position="104"/>
    </location>
</feature>
<keyword evidence="8" id="KW-1185">Reference proteome</keyword>
<evidence type="ECO:0000256" key="2">
    <source>
        <dbReference type="ARBA" id="ARBA00010989"/>
    </source>
</evidence>
<dbReference type="OrthoDB" id="2219495at2759"/>
<dbReference type="Proteomes" id="UP001152049">
    <property type="component" value="Unassembled WGS sequence"/>
</dbReference>
<dbReference type="InterPro" id="IPR006076">
    <property type="entry name" value="FAD-dep_OxRdtase"/>
</dbReference>
<evidence type="ECO:0000259" key="6">
    <source>
        <dbReference type="Pfam" id="PF01266"/>
    </source>
</evidence>
<reference evidence="7" key="1">
    <citation type="submission" date="2022-09" db="EMBL/GenBank/DDBJ databases">
        <title>Fusarium specimens isolated from Avocado Roots.</title>
        <authorList>
            <person name="Stajich J."/>
            <person name="Roper C."/>
            <person name="Heimlech-Rivalta G."/>
        </authorList>
    </citation>
    <scope>NUCLEOTIDE SEQUENCE</scope>
    <source>
        <strain evidence="7">CF00136</strain>
    </source>
</reference>
<evidence type="ECO:0000256" key="4">
    <source>
        <dbReference type="ARBA" id="ARBA00022827"/>
    </source>
</evidence>
<proteinExistence type="inferred from homology"/>
<evidence type="ECO:0000313" key="8">
    <source>
        <dbReference type="Proteomes" id="UP001152049"/>
    </source>
</evidence>
<gene>
    <name evidence="7" type="ORF">NW762_013371</name>
</gene>
<organism evidence="7 8">
    <name type="scientific">Fusarium torreyae</name>
    <dbReference type="NCBI Taxonomy" id="1237075"/>
    <lineage>
        <taxon>Eukaryota</taxon>
        <taxon>Fungi</taxon>
        <taxon>Dikarya</taxon>
        <taxon>Ascomycota</taxon>
        <taxon>Pezizomycotina</taxon>
        <taxon>Sordariomycetes</taxon>
        <taxon>Hypocreomycetidae</taxon>
        <taxon>Hypocreales</taxon>
        <taxon>Nectriaceae</taxon>
        <taxon>Fusarium</taxon>
    </lineage>
</organism>
<dbReference type="GO" id="GO:0050660">
    <property type="term" value="F:flavin adenine dinucleotide binding"/>
    <property type="evidence" value="ECO:0007669"/>
    <property type="project" value="InterPro"/>
</dbReference>
<sequence length="114" mass="12456">MASVSRNDLILIVGAGSFGLSTTVHLLRAGFKDITVIDKEDDVPSAYSAANDLNKIVRAEYEDDFHRELTLKAIDALKTPLFAPHFHQVGFINTCTPAAPKEAVDTMNRIRVSA</sequence>
<dbReference type="PANTHER" id="PTHR10961">
    <property type="entry name" value="PEROXISOMAL SARCOSINE OXIDASE"/>
    <property type="match status" value="1"/>
</dbReference>